<dbReference type="InterPro" id="IPR050742">
    <property type="entry name" value="Helicase_Restrict-Modif_Enz"/>
</dbReference>
<organism evidence="3 4">
    <name type="scientific">Streptomyces luomodiensis</name>
    <dbReference type="NCBI Taxonomy" id="3026192"/>
    <lineage>
        <taxon>Bacteria</taxon>
        <taxon>Bacillati</taxon>
        <taxon>Actinomycetota</taxon>
        <taxon>Actinomycetes</taxon>
        <taxon>Kitasatosporales</taxon>
        <taxon>Streptomycetaceae</taxon>
        <taxon>Streptomyces</taxon>
    </lineage>
</organism>
<dbReference type="SUPFAM" id="SSF52540">
    <property type="entry name" value="P-loop containing nucleoside triphosphate hydrolases"/>
    <property type="match status" value="1"/>
</dbReference>
<dbReference type="EMBL" id="CP117522">
    <property type="protein sequence ID" value="WNF01395.1"/>
    <property type="molecule type" value="Genomic_DNA"/>
</dbReference>
<dbReference type="SMART" id="SM00490">
    <property type="entry name" value="HELICc"/>
    <property type="match status" value="1"/>
</dbReference>
<evidence type="ECO:0000259" key="2">
    <source>
        <dbReference type="PROSITE" id="PS51194"/>
    </source>
</evidence>
<keyword evidence="4" id="KW-1185">Reference proteome</keyword>
<evidence type="ECO:0000313" key="3">
    <source>
        <dbReference type="EMBL" id="WNF01395.1"/>
    </source>
</evidence>
<dbReference type="PANTHER" id="PTHR47396">
    <property type="entry name" value="TYPE I RESTRICTION ENZYME ECOKI R PROTEIN"/>
    <property type="match status" value="1"/>
</dbReference>
<protein>
    <submittedName>
        <fullName evidence="3">Helicase associated domain protein</fullName>
    </submittedName>
</protein>
<dbReference type="PROSITE" id="PS51194">
    <property type="entry name" value="HELICASE_CTER"/>
    <property type="match status" value="1"/>
</dbReference>
<dbReference type="Pfam" id="PF04851">
    <property type="entry name" value="ResIII"/>
    <property type="match status" value="1"/>
</dbReference>
<sequence>MTDTLKTPLRGHQVIATRNCLNSIREGFPRMTVTMPTGSGKTLVAIQVAHQAAPVGNVLVVVPTIDLLYQTANAWHAEGRPGTYLSLCCEDPDPLLPAYDALTRVRNAQELAALITAAPGPVTVFCTYQSLKKVQNAHQAHHLAGWDLIISDEAHRTAGDADKAWARFHDNHAIPARHRLYMTATPRVVDPEAAEGILADSIVASMDDPRLYGPVVYRLSLAEAIQEGLLADYEIVAVEVTDEETRVALRNLRGYSVTEESLRLAAAQVALLRAQHTYDLRRTLTFHTFIADATVFAQTLRETAAYMPTHMRCALSAGAVHSKQGVVERRQVVQDFIDTPQTGQGGEQAPRRAVLSNCRCFCEGVDIPSIDSILFADPKTSSIQIVQAVGRALRQTPGQGKISRIIIPVYLAPGQSIAEGVENTRFDLLHQILISLSVWDEHVFHRVRFLRGELTRRPYIPARPERADELIDIFDLRHVSSPNRIWDMAFEQAGAFYEQNRHLDVPSRYLTEDGFYLGWWIGRQRSLKQCNMLLPERAAALDGIGMLWEHPRHSIEYHMEVASDYVRQHGHLVPTGNESHGNVKLGRWIAARRHEDLEGNLPYCYHRALNEIYPWWNSRWDKSGRWRRTYARALKAAREGQLSFPDAASDSGSALTHWLEEQITRLFQLTRTQWDLLGALPLNHPLAYLLRRPRGASQRAFSRGLHGAYLFWRRHEHLDVPYGYMHEEGGYSLHLGRWIAARRRQVTQLRAEELAALEALDMRWIPRPSSPGPFLVDYSAINNRAC</sequence>
<dbReference type="InterPro" id="IPR014001">
    <property type="entry name" value="Helicase_ATP-bd"/>
</dbReference>
<dbReference type="RefSeq" id="WP_311039714.1">
    <property type="nucleotide sequence ID" value="NZ_CP117522.1"/>
</dbReference>
<evidence type="ECO:0000313" key="4">
    <source>
        <dbReference type="Proteomes" id="UP001305606"/>
    </source>
</evidence>
<dbReference type="SMART" id="SM00487">
    <property type="entry name" value="DEXDc"/>
    <property type="match status" value="1"/>
</dbReference>
<reference evidence="3 4" key="1">
    <citation type="submission" date="2023-02" db="EMBL/GenBank/DDBJ databases">
        <title>Streptomyces sp. SCA4-21 with antifungal activity against Fusarium oxysporum f. sp. cubense, Streptomyces sp. SCA2-17 with antifungal activity against Fusarium oxysporum f. sp. cubense.</title>
        <authorList>
            <person name="Qi D."/>
        </authorList>
    </citation>
    <scope>NUCLEOTIDE SEQUENCE [LARGE SCALE GENOMIC DNA]</scope>
    <source>
        <strain evidence="3 4">SCA4-21</strain>
    </source>
</reference>
<dbReference type="PANTHER" id="PTHR47396:SF1">
    <property type="entry name" value="ATP-DEPENDENT HELICASE IRC3-RELATED"/>
    <property type="match status" value="1"/>
</dbReference>
<dbReference type="InterPro" id="IPR005114">
    <property type="entry name" value="Helicase_assoc"/>
</dbReference>
<gene>
    <name evidence="3" type="ORF">PS467_41770</name>
</gene>
<accession>A0ABY9VHG1</accession>
<dbReference type="InterPro" id="IPR001650">
    <property type="entry name" value="Helicase_C-like"/>
</dbReference>
<dbReference type="InterPro" id="IPR027417">
    <property type="entry name" value="P-loop_NTPase"/>
</dbReference>
<evidence type="ECO:0000259" key="1">
    <source>
        <dbReference type="PROSITE" id="PS51192"/>
    </source>
</evidence>
<feature type="domain" description="Helicase C-terminal" evidence="2">
    <location>
        <begin position="279"/>
        <end position="455"/>
    </location>
</feature>
<dbReference type="Pfam" id="PF00271">
    <property type="entry name" value="Helicase_C"/>
    <property type="match status" value="1"/>
</dbReference>
<dbReference type="Gene3D" id="3.40.50.300">
    <property type="entry name" value="P-loop containing nucleotide triphosphate hydrolases"/>
    <property type="match status" value="2"/>
</dbReference>
<dbReference type="Proteomes" id="UP001305606">
    <property type="component" value="Chromosome"/>
</dbReference>
<dbReference type="CDD" id="cd18785">
    <property type="entry name" value="SF2_C"/>
    <property type="match status" value="1"/>
</dbReference>
<dbReference type="Gene3D" id="6.10.140.530">
    <property type="match status" value="1"/>
</dbReference>
<dbReference type="Pfam" id="PF03457">
    <property type="entry name" value="HA"/>
    <property type="match status" value="1"/>
</dbReference>
<dbReference type="InterPro" id="IPR006935">
    <property type="entry name" value="Helicase/UvrB_N"/>
</dbReference>
<feature type="domain" description="Helicase ATP-binding" evidence="1">
    <location>
        <begin position="22"/>
        <end position="204"/>
    </location>
</feature>
<proteinExistence type="predicted"/>
<dbReference type="PROSITE" id="PS51192">
    <property type="entry name" value="HELICASE_ATP_BIND_1"/>
    <property type="match status" value="1"/>
</dbReference>
<name>A0ABY9VHG1_9ACTN</name>